<name>A0A545V8P0_9HYPO</name>
<gene>
    <name evidence="1" type="ORF">IF1G_03826</name>
</gene>
<evidence type="ECO:0000313" key="2">
    <source>
        <dbReference type="Proteomes" id="UP000315783"/>
    </source>
</evidence>
<dbReference type="Proteomes" id="UP000315783">
    <property type="component" value="Unassembled WGS sequence"/>
</dbReference>
<reference evidence="1 2" key="1">
    <citation type="journal article" date="2019" name="Appl. Microbiol. Biotechnol.">
        <title>Genome sequence of Isaria javanica and comparative genome analysis insights into family S53 peptidase evolution in fungal entomopathogens.</title>
        <authorList>
            <person name="Lin R."/>
            <person name="Zhang X."/>
            <person name="Xin B."/>
            <person name="Zou M."/>
            <person name="Gao Y."/>
            <person name="Qin F."/>
            <person name="Hu Q."/>
            <person name="Xie B."/>
            <person name="Cheng X."/>
        </authorList>
    </citation>
    <scope>NUCLEOTIDE SEQUENCE [LARGE SCALE GENOMIC DNA]</scope>
    <source>
        <strain evidence="1 2">IJ1G</strain>
    </source>
</reference>
<dbReference type="EMBL" id="SPUK01000004">
    <property type="protein sequence ID" value="TQV98083.1"/>
    <property type="molecule type" value="Genomic_DNA"/>
</dbReference>
<dbReference type="AlphaFoldDB" id="A0A545V8P0"/>
<keyword evidence="2" id="KW-1185">Reference proteome</keyword>
<comment type="caution">
    <text evidence="1">The sequence shown here is derived from an EMBL/GenBank/DDBJ whole genome shotgun (WGS) entry which is preliminary data.</text>
</comment>
<organism evidence="1 2">
    <name type="scientific">Cordyceps javanica</name>
    <dbReference type="NCBI Taxonomy" id="43265"/>
    <lineage>
        <taxon>Eukaryota</taxon>
        <taxon>Fungi</taxon>
        <taxon>Dikarya</taxon>
        <taxon>Ascomycota</taxon>
        <taxon>Pezizomycotina</taxon>
        <taxon>Sordariomycetes</taxon>
        <taxon>Hypocreomycetidae</taxon>
        <taxon>Hypocreales</taxon>
        <taxon>Cordycipitaceae</taxon>
        <taxon>Cordyceps</taxon>
    </lineage>
</organism>
<evidence type="ECO:0000313" key="1">
    <source>
        <dbReference type="EMBL" id="TQV98083.1"/>
    </source>
</evidence>
<proteinExistence type="predicted"/>
<sequence>MREVRPSLSRFGLRLPGVMAAYHSALPCIIGSQHVACRRPARRKLPAPGAAWLVGLPFEQGFPVYSISPRRPWACQEVIGESTSSRLGSDVPLARMLNARTHTLAPPPLLIGMGGSCSIPKASPRASIVFEDMRSIDWFLQYLGASLPGREAYLHASVANCQIAECGVHGHVWIFPQYNAWFDKVLVCAIMRLATKALSLA</sequence>
<accession>A0A545V8P0</accession>
<protein>
    <submittedName>
        <fullName evidence="1">Uncharacterized protein</fullName>
    </submittedName>
</protein>